<name>A0A2G7HKV7_9CLOT</name>
<dbReference type="Proteomes" id="UP000231322">
    <property type="component" value="Unassembled WGS sequence"/>
</dbReference>
<organism evidence="2 3">
    <name type="scientific">Clostridium combesii</name>
    <dbReference type="NCBI Taxonomy" id="39481"/>
    <lineage>
        <taxon>Bacteria</taxon>
        <taxon>Bacillati</taxon>
        <taxon>Bacillota</taxon>
        <taxon>Clostridia</taxon>
        <taxon>Eubacteriales</taxon>
        <taxon>Clostridiaceae</taxon>
        <taxon>Clostridium</taxon>
    </lineage>
</organism>
<dbReference type="InterPro" id="IPR036105">
    <property type="entry name" value="DiNase_FeMo-co_biosyn_sf"/>
</dbReference>
<dbReference type="RefSeq" id="WP_099837226.1">
    <property type="nucleotide sequence ID" value="NZ_PEIK01000001.1"/>
</dbReference>
<evidence type="ECO:0000313" key="2">
    <source>
        <dbReference type="EMBL" id="PIH05750.1"/>
    </source>
</evidence>
<dbReference type="Pfam" id="PF02579">
    <property type="entry name" value="Nitro_FeMo-Co"/>
    <property type="match status" value="1"/>
</dbReference>
<evidence type="ECO:0000259" key="1">
    <source>
        <dbReference type="Pfam" id="PF02579"/>
    </source>
</evidence>
<protein>
    <submittedName>
        <fullName evidence="2">Diguanylate cyclase</fullName>
    </submittedName>
</protein>
<dbReference type="AlphaFoldDB" id="A0A2G7HKV7"/>
<dbReference type="PANTHER" id="PTHR42983">
    <property type="entry name" value="DINITROGENASE IRON-MOLYBDENUM COFACTOR PROTEIN-RELATED"/>
    <property type="match status" value="1"/>
</dbReference>
<dbReference type="InterPro" id="IPR033913">
    <property type="entry name" value="MTH1175_dom"/>
</dbReference>
<dbReference type="Gene3D" id="3.30.420.130">
    <property type="entry name" value="Dinitrogenase iron-molybdenum cofactor biosynthesis domain"/>
    <property type="match status" value="1"/>
</dbReference>
<gene>
    <name evidence="2" type="ORF">CS538_00035</name>
</gene>
<sequence length="119" mass="13276">MKIAMPKNEKIINQHFGKSKSFAIVTVEDNKIIDIKDISTESLQHNHGGLSSLLVEEKVELVITGGIGQGAYDALIKEGLKVIRGAKGTIEDVLQQYLRGELQDRKVMCNHHGEHHHQK</sequence>
<dbReference type="InterPro" id="IPR003731">
    <property type="entry name" value="Di-Nase_FeMo-co_biosynth"/>
</dbReference>
<dbReference type="CDD" id="cd00851">
    <property type="entry name" value="MTH1175"/>
    <property type="match status" value="1"/>
</dbReference>
<dbReference type="PANTHER" id="PTHR42983:SF1">
    <property type="entry name" value="IRON-MOLYBDENUM PROTEIN"/>
    <property type="match status" value="1"/>
</dbReference>
<dbReference type="EMBL" id="PEIK01000001">
    <property type="protein sequence ID" value="PIH05750.1"/>
    <property type="molecule type" value="Genomic_DNA"/>
</dbReference>
<reference evidence="2 3" key="1">
    <citation type="submission" date="2017-10" db="EMBL/GenBank/DDBJ databases">
        <title>Reclassification of Eubacterium combesii and discrepancies in the nomenclature of botulinum neurotoxin producing clostridia. Request for an Opinion.</title>
        <authorList>
            <person name="Dobritsa A.P."/>
            <person name="Kutumbaka K.K."/>
            <person name="Samadpour M."/>
        </authorList>
    </citation>
    <scope>NUCLEOTIDE SEQUENCE [LARGE SCALE GENOMIC DNA]</scope>
    <source>
        <strain evidence="2 3">DSM 20696</strain>
    </source>
</reference>
<dbReference type="SUPFAM" id="SSF53146">
    <property type="entry name" value="Nitrogenase accessory factor-like"/>
    <property type="match status" value="1"/>
</dbReference>
<comment type="caution">
    <text evidence="2">The sequence shown here is derived from an EMBL/GenBank/DDBJ whole genome shotgun (WGS) entry which is preliminary data.</text>
</comment>
<keyword evidence="3" id="KW-1185">Reference proteome</keyword>
<proteinExistence type="predicted"/>
<feature type="domain" description="Dinitrogenase iron-molybdenum cofactor biosynthesis" evidence="1">
    <location>
        <begin position="9"/>
        <end position="98"/>
    </location>
</feature>
<evidence type="ECO:0000313" key="3">
    <source>
        <dbReference type="Proteomes" id="UP000231322"/>
    </source>
</evidence>
<accession>A0A2G7HKV7</accession>